<dbReference type="OrthoDB" id="3355480at2759"/>
<accession>A0A423X3V5</accession>
<reference evidence="1 2" key="1">
    <citation type="submission" date="2015-09" db="EMBL/GenBank/DDBJ databases">
        <title>Host preference determinants of Valsa canker pathogens revealed by comparative genomics.</title>
        <authorList>
            <person name="Yin Z."/>
            <person name="Huang L."/>
        </authorList>
    </citation>
    <scope>NUCLEOTIDE SEQUENCE [LARGE SCALE GENOMIC DNA]</scope>
    <source>
        <strain evidence="1 2">03-1</strain>
    </source>
</reference>
<evidence type="ECO:0000313" key="2">
    <source>
        <dbReference type="Proteomes" id="UP000283895"/>
    </source>
</evidence>
<dbReference type="AlphaFoldDB" id="A0A423X3V5"/>
<sequence length="574" mass="65502">MSSMNWLERYATGYHQWKQARHQDADVFYRPLGVVEKGFDNDGLYHEGRADINLAVNFEIKTTMSREKLRRHILLAWAALRLRHTLLSTKATSTASFMDEDAIQKGDRFFMVQVPQDYDDAFKSAHESAVFVDDHYPRVNADELHCHAQNTARVFVADKSLVRLMVLPLESTSAGTYNLRFLFVMAHQISDGIANRNWTVDFMRLLNKKSRELLGSIPSLIPTFPERLPVPQEDLYLPISGSRARQRWFWAITLVLRHVQKPLPAAFPNPLYSSDAPKPSVIPHPKVFDRLLDYSRAPPLNACTVRAHVGKEGTRRLHRVCRQAGCSVGAGLFVLIGIVMMEIYEERFPDIPFEERRHFIGSFPINPRPFFDHMAEADSVMLAFSDGVVLPFLPSHLDLEGRIKLLVRSAQRQLSRYQKRQQNGDADMLEYMGPRGAGRVIPMNYLDIVERANNKLPGHLRQDFHYQKDLPKQPNPTLATCGVSSMGRVSSAMSPGRYDLDRPLGEDEFVADIRSTRQNVRPRDGEFLVGTWGDQDSISADVSYDACAIDPAWAQIWKEKVEKILERYPAQARL</sequence>
<evidence type="ECO:0008006" key="3">
    <source>
        <dbReference type="Google" id="ProtNLM"/>
    </source>
</evidence>
<dbReference type="Gene3D" id="3.30.559.10">
    <property type="entry name" value="Chloramphenicol acetyltransferase-like domain"/>
    <property type="match status" value="1"/>
</dbReference>
<evidence type="ECO:0000313" key="1">
    <source>
        <dbReference type="EMBL" id="ROW10365.1"/>
    </source>
</evidence>
<dbReference type="STRING" id="356882.A0A423X3V5"/>
<dbReference type="InterPro" id="IPR023213">
    <property type="entry name" value="CAT-like_dom_sf"/>
</dbReference>
<proteinExistence type="predicted"/>
<dbReference type="EMBL" id="LKEA01000003">
    <property type="protein sequence ID" value="ROW10365.1"/>
    <property type="molecule type" value="Genomic_DNA"/>
</dbReference>
<dbReference type="Proteomes" id="UP000283895">
    <property type="component" value="Unassembled WGS sequence"/>
</dbReference>
<dbReference type="PANTHER" id="PTHR28037:SF1">
    <property type="entry name" value="ALCOHOL O-ACETYLTRANSFERASE 1-RELATED"/>
    <property type="match status" value="1"/>
</dbReference>
<protein>
    <recommendedName>
        <fullName evidence="3">Condensation domain-containing protein</fullName>
    </recommendedName>
</protein>
<dbReference type="PANTHER" id="PTHR28037">
    <property type="entry name" value="ALCOHOL O-ACETYLTRANSFERASE 1-RELATED"/>
    <property type="match status" value="1"/>
</dbReference>
<organism evidence="1 2">
    <name type="scientific">Cytospora schulzeri</name>
    <dbReference type="NCBI Taxonomy" id="448051"/>
    <lineage>
        <taxon>Eukaryota</taxon>
        <taxon>Fungi</taxon>
        <taxon>Dikarya</taxon>
        <taxon>Ascomycota</taxon>
        <taxon>Pezizomycotina</taxon>
        <taxon>Sordariomycetes</taxon>
        <taxon>Sordariomycetidae</taxon>
        <taxon>Diaporthales</taxon>
        <taxon>Cytosporaceae</taxon>
        <taxon>Cytospora</taxon>
    </lineage>
</organism>
<name>A0A423X3V5_9PEZI</name>
<comment type="caution">
    <text evidence="1">The sequence shown here is derived from an EMBL/GenBank/DDBJ whole genome shotgun (WGS) entry which is preliminary data.</text>
</comment>
<dbReference type="InterPro" id="IPR052058">
    <property type="entry name" value="Alcohol_O-acetyltransferase"/>
</dbReference>
<gene>
    <name evidence="1" type="ORF">VMCG_02085</name>
</gene>
<keyword evidence="2" id="KW-1185">Reference proteome</keyword>